<dbReference type="PANTHER" id="PTHR31792">
    <property type="entry name" value="VACUOLAR ATPASE ASSEMBLY INTEGRAL MEMBRANE PROTEIN VMA21"/>
    <property type="match status" value="1"/>
</dbReference>
<evidence type="ECO:0000256" key="7">
    <source>
        <dbReference type="SAM" id="MobiDB-lite"/>
    </source>
</evidence>
<reference evidence="9" key="1">
    <citation type="journal article" date="2014" name="Genome Announc.">
        <title>Genome sequence and annotation of Acremonium chrysogenum, producer of the beta-lactam antibiotic cephalosporin C.</title>
        <authorList>
            <person name="Terfehr D."/>
            <person name="Dahlmann T.A."/>
            <person name="Specht T."/>
            <person name="Zadra I."/>
            <person name="Kuernsteiner H."/>
            <person name="Kueck U."/>
        </authorList>
    </citation>
    <scope>NUCLEOTIDE SEQUENCE [LARGE SCALE GENOMIC DNA]</scope>
    <source>
        <strain evidence="9">ATCC 11550 / CBS 779.69 / DSM 880 / IAM 14645 / JCM 23072 / IMI 49137</strain>
    </source>
</reference>
<keyword evidence="1 6" id="KW-0812">Transmembrane</keyword>
<keyword evidence="9" id="KW-1185">Reference proteome</keyword>
<evidence type="ECO:0000256" key="3">
    <source>
        <dbReference type="ARBA" id="ARBA00022989"/>
    </source>
</evidence>
<protein>
    <submittedName>
        <fullName evidence="8">Vacuolar ATPase assembly integral membrane protein-like protein</fullName>
    </submittedName>
</protein>
<dbReference type="InterPro" id="IPR019013">
    <property type="entry name" value="Vma21"/>
</dbReference>
<evidence type="ECO:0000256" key="2">
    <source>
        <dbReference type="ARBA" id="ARBA00022824"/>
    </source>
</evidence>
<dbReference type="Proteomes" id="UP000029964">
    <property type="component" value="Unassembled WGS sequence"/>
</dbReference>
<name>A0A086T8V1_HAPC1</name>
<comment type="caution">
    <text evidence="8">The sequence shown here is derived from an EMBL/GenBank/DDBJ whole genome shotgun (WGS) entry which is preliminary data.</text>
</comment>
<accession>A0A086T8V1</accession>
<dbReference type="GO" id="GO:0012507">
    <property type="term" value="C:ER to Golgi transport vesicle membrane"/>
    <property type="evidence" value="ECO:0007669"/>
    <property type="project" value="UniProtKB-SubCell"/>
</dbReference>
<dbReference type="OrthoDB" id="160405at2759"/>
<sequence>MATRRIPGSEKTIIDKDDSNQEKSNISPAVPGHVIYKLLAFSFAMIVIPISSYFLTVNTVFKGNSSFAGGLAALLANVVLISYIVVAMNEDTTEKDGDKKPETKKER</sequence>
<comment type="caution">
    <text evidence="6">Lacks conserved residue(s) required for the propagation of feature annotation.</text>
</comment>
<feature type="compositionally biased region" description="Basic and acidic residues" evidence="7">
    <location>
        <begin position="12"/>
        <end position="21"/>
    </location>
</feature>
<dbReference type="PANTHER" id="PTHR31792:SF3">
    <property type="entry name" value="VACUOLAR ATPASE ASSEMBLY INTEGRAL MEMBRANE PROTEIN VMA21"/>
    <property type="match status" value="1"/>
</dbReference>
<feature type="region of interest" description="Disordered" evidence="7">
    <location>
        <begin position="1"/>
        <end position="25"/>
    </location>
</feature>
<dbReference type="HAMAP" id="MF_03058">
    <property type="entry name" value="VMA21"/>
    <property type="match status" value="1"/>
</dbReference>
<dbReference type="AlphaFoldDB" id="A0A086T8V1"/>
<gene>
    <name evidence="8" type="ORF">ACRE_033980</name>
</gene>
<dbReference type="STRING" id="857340.A0A086T8V1"/>
<evidence type="ECO:0000313" key="8">
    <source>
        <dbReference type="EMBL" id="KFH45783.1"/>
    </source>
</evidence>
<dbReference type="HOGENOM" id="CLU_154717_1_1_1"/>
<keyword evidence="4 6" id="KW-0472">Membrane</keyword>
<feature type="transmembrane region" description="Helical" evidence="6">
    <location>
        <begin position="34"/>
        <end position="55"/>
    </location>
</feature>
<evidence type="ECO:0000256" key="1">
    <source>
        <dbReference type="ARBA" id="ARBA00022692"/>
    </source>
</evidence>
<evidence type="ECO:0000313" key="9">
    <source>
        <dbReference type="Proteomes" id="UP000029964"/>
    </source>
</evidence>
<dbReference type="Pfam" id="PF09446">
    <property type="entry name" value="VMA21"/>
    <property type="match status" value="1"/>
</dbReference>
<dbReference type="GO" id="GO:0070072">
    <property type="term" value="P:vacuolar proton-transporting V-type ATPase complex assembly"/>
    <property type="evidence" value="ECO:0007669"/>
    <property type="project" value="UniProtKB-UniRule"/>
</dbReference>
<evidence type="ECO:0000256" key="4">
    <source>
        <dbReference type="ARBA" id="ARBA00023136"/>
    </source>
</evidence>
<evidence type="ECO:0000256" key="6">
    <source>
        <dbReference type="HAMAP-Rule" id="MF_03058"/>
    </source>
</evidence>
<dbReference type="GO" id="GO:0033116">
    <property type="term" value="C:endoplasmic reticulum-Golgi intermediate compartment membrane"/>
    <property type="evidence" value="ECO:0007669"/>
    <property type="project" value="UniProtKB-SubCell"/>
</dbReference>
<keyword evidence="5 6" id="KW-0968">Cytoplasmic vesicle</keyword>
<dbReference type="EMBL" id="JPKY01000027">
    <property type="protein sequence ID" value="KFH45783.1"/>
    <property type="molecule type" value="Genomic_DNA"/>
</dbReference>
<evidence type="ECO:0000256" key="5">
    <source>
        <dbReference type="ARBA" id="ARBA00023329"/>
    </source>
</evidence>
<comment type="subcellular location">
    <subcellularLocation>
        <location evidence="6">Endoplasmic reticulum membrane</location>
        <topology evidence="6">Multi-pass membrane protein</topology>
    </subcellularLocation>
    <subcellularLocation>
        <location evidence="6">Endoplasmic reticulum-Golgi intermediate compartment membrane</location>
        <topology evidence="6">Multi-pass membrane protein</topology>
    </subcellularLocation>
    <subcellularLocation>
        <location evidence="6">Cytoplasmic vesicle</location>
        <location evidence="6">COPII-coated vesicle membrane</location>
        <topology evidence="6">Multi-pass membrane protein</topology>
    </subcellularLocation>
</comment>
<keyword evidence="2 6" id="KW-0256">Endoplasmic reticulum</keyword>
<organism evidence="8 9">
    <name type="scientific">Hapsidospora chrysogenum (strain ATCC 11550 / CBS 779.69 / DSM 880 / IAM 14645 / JCM 23072 / IMI 49137)</name>
    <name type="common">Acremonium chrysogenum</name>
    <dbReference type="NCBI Taxonomy" id="857340"/>
    <lineage>
        <taxon>Eukaryota</taxon>
        <taxon>Fungi</taxon>
        <taxon>Dikarya</taxon>
        <taxon>Ascomycota</taxon>
        <taxon>Pezizomycotina</taxon>
        <taxon>Sordariomycetes</taxon>
        <taxon>Hypocreomycetidae</taxon>
        <taxon>Hypocreales</taxon>
        <taxon>Bionectriaceae</taxon>
        <taxon>Hapsidospora</taxon>
    </lineage>
</organism>
<feature type="transmembrane region" description="Helical" evidence="6">
    <location>
        <begin position="67"/>
        <end position="86"/>
    </location>
</feature>
<dbReference type="GO" id="GO:0005789">
    <property type="term" value="C:endoplasmic reticulum membrane"/>
    <property type="evidence" value="ECO:0007669"/>
    <property type="project" value="UniProtKB-SubCell"/>
</dbReference>
<comment type="function">
    <text evidence="6">Required for the assembly of the V0 complex of the vacuolar ATPase (V-ATPase) in the endoplasmic reticulum.</text>
</comment>
<keyword evidence="3 6" id="KW-1133">Transmembrane helix</keyword>
<proteinExistence type="inferred from homology"/>
<comment type="similarity">
    <text evidence="6">Belongs to the VMA21 family.</text>
</comment>